<reference evidence="4" key="1">
    <citation type="submission" date="2016-11" db="UniProtKB">
        <authorList>
            <consortium name="WormBaseParasite"/>
        </authorList>
    </citation>
    <scope>IDENTIFICATION</scope>
</reference>
<evidence type="ECO:0000313" key="4">
    <source>
        <dbReference type="WBParaSite" id="Csp11.Scaffold629.g14308.t2"/>
    </source>
</evidence>
<dbReference type="PANTHER" id="PTHR23028">
    <property type="entry name" value="ACETYLTRANSFERASE"/>
    <property type="match status" value="1"/>
</dbReference>
<dbReference type="InterPro" id="IPR043968">
    <property type="entry name" value="SGNH"/>
</dbReference>
<dbReference type="Proteomes" id="UP000095282">
    <property type="component" value="Unplaced"/>
</dbReference>
<evidence type="ECO:0000256" key="1">
    <source>
        <dbReference type="SAM" id="Phobius"/>
    </source>
</evidence>
<proteinExistence type="predicted"/>
<keyword evidence="1" id="KW-0472">Membrane</keyword>
<accession>A0A1I7U2X2</accession>
<dbReference type="eggNOG" id="ENOG502SGA9">
    <property type="taxonomic scope" value="Eukaryota"/>
</dbReference>
<name>A0A1I7U2X2_9PELO</name>
<dbReference type="InterPro" id="IPR050879">
    <property type="entry name" value="Acyltransferase_3"/>
</dbReference>
<dbReference type="STRING" id="1561998.A0A1I7U2X2"/>
<keyword evidence="3" id="KW-1185">Reference proteome</keyword>
<feature type="transmembrane region" description="Helical" evidence="1">
    <location>
        <begin position="26"/>
        <end position="44"/>
    </location>
</feature>
<evidence type="ECO:0000259" key="2">
    <source>
        <dbReference type="Pfam" id="PF19040"/>
    </source>
</evidence>
<feature type="domain" description="SGNH" evidence="2">
    <location>
        <begin position="119"/>
        <end position="373"/>
    </location>
</feature>
<protein>
    <submittedName>
        <fullName evidence="4">SGNH domain-containing protein</fullName>
    </submittedName>
</protein>
<keyword evidence="1" id="KW-0812">Transmembrane</keyword>
<dbReference type="GO" id="GO:0000271">
    <property type="term" value="P:polysaccharide biosynthetic process"/>
    <property type="evidence" value="ECO:0007669"/>
    <property type="project" value="TreeGrafter"/>
</dbReference>
<feature type="transmembrane region" description="Helical" evidence="1">
    <location>
        <begin position="50"/>
        <end position="69"/>
    </location>
</feature>
<dbReference type="GO" id="GO:0016020">
    <property type="term" value="C:membrane"/>
    <property type="evidence" value="ECO:0007669"/>
    <property type="project" value="TreeGrafter"/>
</dbReference>
<organism evidence="3 4">
    <name type="scientific">Caenorhabditis tropicalis</name>
    <dbReference type="NCBI Taxonomy" id="1561998"/>
    <lineage>
        <taxon>Eukaryota</taxon>
        <taxon>Metazoa</taxon>
        <taxon>Ecdysozoa</taxon>
        <taxon>Nematoda</taxon>
        <taxon>Chromadorea</taxon>
        <taxon>Rhabditida</taxon>
        <taxon>Rhabditina</taxon>
        <taxon>Rhabditomorpha</taxon>
        <taxon>Rhabditoidea</taxon>
        <taxon>Rhabditidae</taxon>
        <taxon>Peloderinae</taxon>
        <taxon>Caenorhabditis</taxon>
    </lineage>
</organism>
<sequence length="379" mass="43757">MHIGNSLVKETNTVWYQNSDYSHSSLSVLIVALISAVLLAILTYETYEKWYLKLSSTSIGVIVVILFLLNVNSINKYKLTERNFASFDNITNDMTVEDIVRMNHRWTVNDPKNIFAPSCVYESGNGPLGWCRHTGLNETGKYKMAMIGNSWTANHAKVFYQECGNKAKSILQGSAIGCEPLYPSEQIEMCKSFFTEFEKRIREEKPDYAFIVTRYISIGEPFAKGVTSFENDPIYQTMKEQMFKFISNIKYKLYILDSIPRIFYNGITSLPALLEKKTDPASIDVRMSPAISSNESYFQKMLILPHQYEMARKRHAQLLKDCGEKCEMIDYAPVFLNKTTNTFRYYDERGLSYYTKYLHLTPLGIEHIRHVWTDVCAKL</sequence>
<dbReference type="AlphaFoldDB" id="A0A1I7U2X2"/>
<dbReference type="Pfam" id="PF19040">
    <property type="entry name" value="SGNH"/>
    <property type="match status" value="1"/>
</dbReference>
<dbReference type="PANTHER" id="PTHR23028:SF135">
    <property type="entry name" value="ACYL_TRANSF_3 DOMAIN-CONTAINING PROTEIN"/>
    <property type="match status" value="1"/>
</dbReference>
<dbReference type="WBParaSite" id="Csp11.Scaffold629.g14308.t2">
    <property type="protein sequence ID" value="Csp11.Scaffold629.g14308.t2"/>
    <property type="gene ID" value="Csp11.Scaffold629.g14308"/>
</dbReference>
<evidence type="ECO:0000313" key="3">
    <source>
        <dbReference type="Proteomes" id="UP000095282"/>
    </source>
</evidence>
<keyword evidence="1" id="KW-1133">Transmembrane helix</keyword>